<feature type="domain" description="DUF2470" evidence="1">
    <location>
        <begin position="192"/>
        <end position="268"/>
    </location>
</feature>
<comment type="caution">
    <text evidence="3">The sequence shown here is derived from an EMBL/GenBank/DDBJ whole genome shotgun (WGS) entry which is preliminary data.</text>
</comment>
<dbReference type="PANTHER" id="PTHR13343:SF17">
    <property type="entry name" value="CELLULAR REPRESSOR OF E1A-STIMULATED GENES, ISOFORM A"/>
    <property type="match status" value="1"/>
</dbReference>
<dbReference type="Gene3D" id="3.20.180.10">
    <property type="entry name" value="PNP-oxidase-like"/>
    <property type="match status" value="1"/>
</dbReference>
<dbReference type="InterPro" id="IPR037119">
    <property type="entry name" value="Haem_oxidase_HugZ-like_sf"/>
</dbReference>
<dbReference type="PANTHER" id="PTHR13343">
    <property type="entry name" value="CREG1 PROTEIN"/>
    <property type="match status" value="1"/>
</dbReference>
<accession>A0ABU2NC15</accession>
<organism evidence="3 4">
    <name type="scientific">Pseudonocardia charpentierae</name>
    <dbReference type="NCBI Taxonomy" id="3075545"/>
    <lineage>
        <taxon>Bacteria</taxon>
        <taxon>Bacillati</taxon>
        <taxon>Actinomycetota</taxon>
        <taxon>Actinomycetes</taxon>
        <taxon>Pseudonocardiales</taxon>
        <taxon>Pseudonocardiaceae</taxon>
        <taxon>Pseudonocardia</taxon>
    </lineage>
</organism>
<dbReference type="Proteomes" id="UP001183202">
    <property type="component" value="Unassembled WGS sequence"/>
</dbReference>
<protein>
    <submittedName>
        <fullName evidence="3">DUF2470 domain-containing protein</fullName>
    </submittedName>
</protein>
<evidence type="ECO:0000313" key="4">
    <source>
        <dbReference type="Proteomes" id="UP001183202"/>
    </source>
</evidence>
<dbReference type="InterPro" id="IPR012349">
    <property type="entry name" value="Split_barrel_FMN-bd"/>
</dbReference>
<name>A0ABU2NC15_9PSEU</name>
<dbReference type="SUPFAM" id="SSF50475">
    <property type="entry name" value="FMN-binding split barrel"/>
    <property type="match status" value="1"/>
</dbReference>
<sequence>MTRAVPANGNHRVPEHARAETARTLAATPGIRGEPSDAERGRTLLAASQTGALATVAVEGGFPFGSLVAYAVDDAGQPLLCLSDLAEHSRNLAADPRSSLMAYETGPGDPLALARVTVLGSVVELRDDAREAALHTYRERHPDAFYAAFDDFRLYRLEVSSVRYVGGFGRMSWVSADDHASAEPDPLRPHVAGIVGHMNDDHADALVAYCRVFGGQPATERAEMVGVDRYGFTMLAAGPGTDERKAVRIPWGRRVDTVGEVRAATIALLRGARAAD</sequence>
<dbReference type="RefSeq" id="WP_311557836.1">
    <property type="nucleotide sequence ID" value="NZ_JAVREJ010000013.1"/>
</dbReference>
<feature type="domain" description="CREG-like beta-barrel" evidence="2">
    <location>
        <begin position="37"/>
        <end position="179"/>
    </location>
</feature>
<dbReference type="InterPro" id="IPR055343">
    <property type="entry name" value="CREG_beta-barrel"/>
</dbReference>
<dbReference type="EMBL" id="JAVREJ010000013">
    <property type="protein sequence ID" value="MDT0351497.1"/>
    <property type="molecule type" value="Genomic_DNA"/>
</dbReference>
<dbReference type="Pfam" id="PF10615">
    <property type="entry name" value="DUF2470"/>
    <property type="match status" value="1"/>
</dbReference>
<reference evidence="4" key="1">
    <citation type="submission" date="2023-07" db="EMBL/GenBank/DDBJ databases">
        <title>30 novel species of actinomycetes from the DSMZ collection.</title>
        <authorList>
            <person name="Nouioui I."/>
        </authorList>
    </citation>
    <scope>NUCLEOTIDE SEQUENCE [LARGE SCALE GENOMIC DNA]</scope>
    <source>
        <strain evidence="4">DSM 45834</strain>
    </source>
</reference>
<gene>
    <name evidence="3" type="ORF">RM445_18355</name>
</gene>
<dbReference type="Gene3D" id="2.30.110.10">
    <property type="entry name" value="Electron Transport, Fmn-binding Protein, Chain A"/>
    <property type="match status" value="1"/>
</dbReference>
<dbReference type="Pfam" id="PF13883">
    <property type="entry name" value="CREG_beta-barrel"/>
    <property type="match status" value="1"/>
</dbReference>
<evidence type="ECO:0000313" key="3">
    <source>
        <dbReference type="EMBL" id="MDT0351497.1"/>
    </source>
</evidence>
<keyword evidence="4" id="KW-1185">Reference proteome</keyword>
<evidence type="ECO:0000259" key="1">
    <source>
        <dbReference type="Pfam" id="PF10615"/>
    </source>
</evidence>
<evidence type="ECO:0000259" key="2">
    <source>
        <dbReference type="Pfam" id="PF13883"/>
    </source>
</evidence>
<dbReference type="InterPro" id="IPR019595">
    <property type="entry name" value="DUF2470"/>
</dbReference>
<proteinExistence type="predicted"/>